<evidence type="ECO:0000313" key="6">
    <source>
        <dbReference type="Proteomes" id="UP000467148"/>
    </source>
</evidence>
<dbReference type="InterPro" id="IPR036849">
    <property type="entry name" value="Enolase-like_C_sf"/>
</dbReference>
<keyword evidence="6" id="KW-1185">Reference proteome</keyword>
<name>A0A7I7TAM0_9MYCO</name>
<protein>
    <submittedName>
        <fullName evidence="5">Dehydratase</fullName>
    </submittedName>
</protein>
<dbReference type="InterPro" id="IPR013341">
    <property type="entry name" value="Mandelate_racemase_N_dom"/>
</dbReference>
<dbReference type="GO" id="GO:0000287">
    <property type="term" value="F:magnesium ion binding"/>
    <property type="evidence" value="ECO:0007669"/>
    <property type="project" value="TreeGrafter"/>
</dbReference>
<dbReference type="PANTHER" id="PTHR13794">
    <property type="entry name" value="ENOLASE SUPERFAMILY, MANDELATE RACEMASE"/>
    <property type="match status" value="1"/>
</dbReference>
<dbReference type="GO" id="GO:0016836">
    <property type="term" value="F:hydro-lyase activity"/>
    <property type="evidence" value="ECO:0007669"/>
    <property type="project" value="TreeGrafter"/>
</dbReference>
<evidence type="ECO:0000259" key="4">
    <source>
        <dbReference type="SMART" id="SM00922"/>
    </source>
</evidence>
<accession>A0A7I7TAM0</accession>
<keyword evidence="3" id="KW-0460">Magnesium</keyword>
<dbReference type="Pfam" id="PF02746">
    <property type="entry name" value="MR_MLE_N"/>
    <property type="match status" value="1"/>
</dbReference>
<sequence>MIIDEALLDIRVASTRIDELRFEMDPPLALAGRKIATREYLVMQVTLENGIVGTGYVLTRGQPIGAAAESVTQYVLGRNLTSLFAREERARGTSAEQRAQAVLDNCAWDLAGQLRQVPTWELLGRTSSSQPALLVAGYRRDGESDQVMARRLVQWRDKGFRSIKIAASFHDDSTTRLLRAIRDLVPADELAVVLDLGFAGRDVSEIADAIGSWQPYGVTWVEDPLPSCAAADMAALRASAPLPIAAGDEASPGELHQLLNQSAVDVLRADSTTVGGLSGVSDLAARANVPVSLHVYPETHRHAAMVMQTESPVEMFPPNDDFDFVDRFLHYAEPAVVDGRFLAPTAPGLGVVYRPEAVTRNVVRSASFMAD</sequence>
<evidence type="ECO:0000256" key="1">
    <source>
        <dbReference type="ARBA" id="ARBA00001946"/>
    </source>
</evidence>
<gene>
    <name evidence="5" type="ORF">MHEL_37640</name>
</gene>
<reference evidence="5 6" key="1">
    <citation type="journal article" date="2019" name="Emerg. Microbes Infect.">
        <title>Comprehensive subspecies identification of 175 nontuberculous mycobacteria species based on 7547 genomic profiles.</title>
        <authorList>
            <person name="Matsumoto Y."/>
            <person name="Kinjo T."/>
            <person name="Motooka D."/>
            <person name="Nabeya D."/>
            <person name="Jung N."/>
            <person name="Uechi K."/>
            <person name="Horii T."/>
            <person name="Iida T."/>
            <person name="Fujita J."/>
            <person name="Nakamura S."/>
        </authorList>
    </citation>
    <scope>NUCLEOTIDE SEQUENCE [LARGE SCALE GENOMIC DNA]</scope>
    <source>
        <strain evidence="5 6">JCM 30396</strain>
    </source>
</reference>
<keyword evidence="2" id="KW-0479">Metal-binding</keyword>
<dbReference type="RefSeq" id="WP_163749588.1">
    <property type="nucleotide sequence ID" value="NZ_AP022596.1"/>
</dbReference>
<dbReference type="InterPro" id="IPR029065">
    <property type="entry name" value="Enolase_C-like"/>
</dbReference>
<dbReference type="InterPro" id="IPR046945">
    <property type="entry name" value="RHMD-like"/>
</dbReference>
<comment type="cofactor">
    <cofactor evidence="1">
        <name>Mg(2+)</name>
        <dbReference type="ChEBI" id="CHEBI:18420"/>
    </cofactor>
</comment>
<dbReference type="InterPro" id="IPR013342">
    <property type="entry name" value="Mandelate_racemase_C"/>
</dbReference>
<dbReference type="PANTHER" id="PTHR13794:SF58">
    <property type="entry name" value="MITOCHONDRIAL ENOLASE SUPERFAMILY MEMBER 1"/>
    <property type="match status" value="1"/>
</dbReference>
<dbReference type="Pfam" id="PF13378">
    <property type="entry name" value="MR_MLE_C"/>
    <property type="match status" value="1"/>
</dbReference>
<dbReference type="SUPFAM" id="SSF54826">
    <property type="entry name" value="Enolase N-terminal domain-like"/>
    <property type="match status" value="1"/>
</dbReference>
<dbReference type="InterPro" id="IPR029017">
    <property type="entry name" value="Enolase-like_N"/>
</dbReference>
<dbReference type="EMBL" id="AP022596">
    <property type="protein sequence ID" value="BBY65521.1"/>
    <property type="molecule type" value="Genomic_DNA"/>
</dbReference>
<organism evidence="5 6">
    <name type="scientific">Mycolicibacterium helvum</name>
    <dbReference type="NCBI Taxonomy" id="1534349"/>
    <lineage>
        <taxon>Bacteria</taxon>
        <taxon>Bacillati</taxon>
        <taxon>Actinomycetota</taxon>
        <taxon>Actinomycetes</taxon>
        <taxon>Mycobacteriales</taxon>
        <taxon>Mycobacteriaceae</taxon>
        <taxon>Mycolicibacterium</taxon>
    </lineage>
</organism>
<dbReference type="Gene3D" id="3.20.20.120">
    <property type="entry name" value="Enolase-like C-terminal domain"/>
    <property type="match status" value="1"/>
</dbReference>
<dbReference type="Gene3D" id="3.30.390.10">
    <property type="entry name" value="Enolase-like, N-terminal domain"/>
    <property type="match status" value="1"/>
</dbReference>
<feature type="domain" description="Mandelate racemase/muconate lactonizing enzyme C-terminal" evidence="4">
    <location>
        <begin position="145"/>
        <end position="243"/>
    </location>
</feature>
<evidence type="ECO:0000256" key="3">
    <source>
        <dbReference type="ARBA" id="ARBA00022842"/>
    </source>
</evidence>
<dbReference type="AlphaFoldDB" id="A0A7I7TAM0"/>
<dbReference type="GO" id="GO:0016052">
    <property type="term" value="P:carbohydrate catabolic process"/>
    <property type="evidence" value="ECO:0007669"/>
    <property type="project" value="TreeGrafter"/>
</dbReference>
<dbReference type="Proteomes" id="UP000467148">
    <property type="component" value="Chromosome"/>
</dbReference>
<dbReference type="SUPFAM" id="SSF51604">
    <property type="entry name" value="Enolase C-terminal domain-like"/>
    <property type="match status" value="1"/>
</dbReference>
<dbReference type="SMART" id="SM00922">
    <property type="entry name" value="MR_MLE"/>
    <property type="match status" value="1"/>
</dbReference>
<proteinExistence type="predicted"/>
<evidence type="ECO:0000313" key="5">
    <source>
        <dbReference type="EMBL" id="BBY65521.1"/>
    </source>
</evidence>
<dbReference type="KEGG" id="mhev:MHEL_37640"/>
<evidence type="ECO:0000256" key="2">
    <source>
        <dbReference type="ARBA" id="ARBA00022723"/>
    </source>
</evidence>